<dbReference type="RefSeq" id="WP_041967433.1">
    <property type="nucleotide sequence ID" value="NZ_BASE01000095.1"/>
</dbReference>
<evidence type="ECO:0000256" key="4">
    <source>
        <dbReference type="ARBA" id="ARBA00023136"/>
    </source>
</evidence>
<evidence type="ECO:0000256" key="3">
    <source>
        <dbReference type="ARBA" id="ARBA00022989"/>
    </source>
</evidence>
<dbReference type="Proteomes" id="UP000031014">
    <property type="component" value="Unassembled WGS sequence"/>
</dbReference>
<proteinExistence type="predicted"/>
<dbReference type="EMBL" id="BASE01000095">
    <property type="protein sequence ID" value="GAM15808.1"/>
    <property type="molecule type" value="Genomic_DNA"/>
</dbReference>
<sequence>MDTKRILSALCYFSIMFAGILFPLVAYFASEDGDVKVHAKKALLSHLIPLIPLPLIIIAVFVDMSGGTGDFPVLMFSSAILMVILSFIVLIWNLVKGIKVLNIK</sequence>
<reference evidence="6 7" key="1">
    <citation type="submission" date="2013-06" db="EMBL/GenBank/DDBJ databases">
        <title>Whole genome shotgun sequence of Bacillus selenatarsenatis SF-1.</title>
        <authorList>
            <person name="Kuroda M."/>
            <person name="Sei K."/>
            <person name="Yamashita M."/>
            <person name="Ike M."/>
        </authorList>
    </citation>
    <scope>NUCLEOTIDE SEQUENCE [LARGE SCALE GENOMIC DNA]</scope>
    <source>
        <strain evidence="6 7">SF-1</strain>
    </source>
</reference>
<keyword evidence="7" id="KW-1185">Reference proteome</keyword>
<feature type="transmembrane region" description="Helical" evidence="5">
    <location>
        <begin position="42"/>
        <end position="62"/>
    </location>
</feature>
<comment type="subcellular location">
    <subcellularLocation>
        <location evidence="1">Membrane</location>
        <topology evidence="1">Multi-pass membrane protein</topology>
    </subcellularLocation>
</comment>
<keyword evidence="3 5" id="KW-1133">Transmembrane helix</keyword>
<feature type="transmembrane region" description="Helical" evidence="5">
    <location>
        <begin position="6"/>
        <end position="30"/>
    </location>
</feature>
<dbReference type="InterPro" id="IPR019109">
    <property type="entry name" value="MamF_MmsF"/>
</dbReference>
<evidence type="ECO:0000256" key="1">
    <source>
        <dbReference type="ARBA" id="ARBA00004141"/>
    </source>
</evidence>
<keyword evidence="4 5" id="KW-0472">Membrane</keyword>
<dbReference type="AlphaFoldDB" id="A0A0A8X7A8"/>
<evidence type="ECO:0000256" key="5">
    <source>
        <dbReference type="SAM" id="Phobius"/>
    </source>
</evidence>
<organism evidence="6 7">
    <name type="scientific">Mesobacillus selenatarsenatis (strain DSM 18680 / JCM 14380 / FERM P-15431 / SF-1)</name>
    <dbReference type="NCBI Taxonomy" id="1321606"/>
    <lineage>
        <taxon>Bacteria</taxon>
        <taxon>Bacillati</taxon>
        <taxon>Bacillota</taxon>
        <taxon>Bacilli</taxon>
        <taxon>Bacillales</taxon>
        <taxon>Bacillaceae</taxon>
        <taxon>Mesobacillus</taxon>
    </lineage>
</organism>
<evidence type="ECO:0000313" key="7">
    <source>
        <dbReference type="Proteomes" id="UP000031014"/>
    </source>
</evidence>
<keyword evidence="2 5" id="KW-0812">Transmembrane</keyword>
<evidence type="ECO:0000313" key="6">
    <source>
        <dbReference type="EMBL" id="GAM15808.1"/>
    </source>
</evidence>
<evidence type="ECO:0008006" key="8">
    <source>
        <dbReference type="Google" id="ProtNLM"/>
    </source>
</evidence>
<dbReference type="STRING" id="1321606.SAMD00020551_3966"/>
<evidence type="ECO:0000256" key="2">
    <source>
        <dbReference type="ARBA" id="ARBA00022692"/>
    </source>
</evidence>
<dbReference type="Pfam" id="PF09685">
    <property type="entry name" value="MamF_MmsF"/>
    <property type="match status" value="1"/>
</dbReference>
<accession>A0A0A8X7A8</accession>
<gene>
    <name evidence="6" type="ORF">SAMD00020551_3966</name>
</gene>
<name>A0A0A8X7A8_MESS1</name>
<feature type="transmembrane region" description="Helical" evidence="5">
    <location>
        <begin position="74"/>
        <end position="95"/>
    </location>
</feature>
<protein>
    <recommendedName>
        <fullName evidence="8">DUF4870 domain-containing protein</fullName>
    </recommendedName>
</protein>
<comment type="caution">
    <text evidence="6">The sequence shown here is derived from an EMBL/GenBank/DDBJ whole genome shotgun (WGS) entry which is preliminary data.</text>
</comment>
<dbReference type="OrthoDB" id="2328241at2"/>